<reference evidence="1" key="2">
    <citation type="journal article" date="2019" name="Genome Biol. Evol.">
        <title>Day and night: Metabolic profiles and evolutionary relationships of six axenic non-marine cyanobacteria.</title>
        <authorList>
            <person name="Will S.E."/>
            <person name="Henke P."/>
            <person name="Boedeker C."/>
            <person name="Huang S."/>
            <person name="Brinkmann H."/>
            <person name="Rohde M."/>
            <person name="Jarek M."/>
            <person name="Friedl T."/>
            <person name="Seufert S."/>
            <person name="Schumacher M."/>
            <person name="Overmann J."/>
            <person name="Neumann-Schaal M."/>
            <person name="Petersen J."/>
        </authorList>
    </citation>
    <scope>NUCLEOTIDE SEQUENCE [LARGE SCALE GENOMIC DNA]</scope>
    <source>
        <strain evidence="1">PCC 7102</strain>
    </source>
</reference>
<sequence length="117" mass="13746">MNKNLDFQTGQILFLQCGQERLYTELIQIVKERQLGWVRPLLLADFDIEPPQVTDLRSSSDLLWSINLFQPALDVEVISFFSEIFAKESQLNLEITAKQRLHSFIQRLWNQHDSPRS</sequence>
<comment type="caution">
    <text evidence="1">The sequence shown here is derived from an EMBL/GenBank/DDBJ whole genome shotgun (WGS) entry which is preliminary data.</text>
</comment>
<dbReference type="OrthoDB" id="561517at2"/>
<dbReference type="EMBL" id="RSCL01000001">
    <property type="protein sequence ID" value="RUT10105.1"/>
    <property type="molecule type" value="Genomic_DNA"/>
</dbReference>
<dbReference type="AlphaFoldDB" id="A0A3S1CTF7"/>
<keyword evidence="2" id="KW-1185">Reference proteome</keyword>
<dbReference type="Proteomes" id="UP000271624">
    <property type="component" value="Unassembled WGS sequence"/>
</dbReference>
<reference evidence="1" key="1">
    <citation type="submission" date="2018-12" db="EMBL/GenBank/DDBJ databases">
        <authorList>
            <person name="Will S."/>
            <person name="Neumann-Schaal M."/>
            <person name="Henke P."/>
        </authorList>
    </citation>
    <scope>NUCLEOTIDE SEQUENCE</scope>
    <source>
        <strain evidence="1">PCC 7102</strain>
    </source>
</reference>
<evidence type="ECO:0000313" key="2">
    <source>
        <dbReference type="Proteomes" id="UP000271624"/>
    </source>
</evidence>
<proteinExistence type="predicted"/>
<dbReference type="RefSeq" id="WP_127078676.1">
    <property type="nucleotide sequence ID" value="NZ_RSCL01000001.1"/>
</dbReference>
<accession>A0A3S1CTF7</accession>
<organism evidence="1 2">
    <name type="scientific">Dulcicalothrix desertica PCC 7102</name>
    <dbReference type="NCBI Taxonomy" id="232991"/>
    <lineage>
        <taxon>Bacteria</taxon>
        <taxon>Bacillati</taxon>
        <taxon>Cyanobacteriota</taxon>
        <taxon>Cyanophyceae</taxon>
        <taxon>Nostocales</taxon>
        <taxon>Calotrichaceae</taxon>
        <taxon>Dulcicalothrix</taxon>
    </lineage>
</organism>
<evidence type="ECO:0000313" key="1">
    <source>
        <dbReference type="EMBL" id="RUT10105.1"/>
    </source>
</evidence>
<name>A0A3S1CTF7_9CYAN</name>
<gene>
    <name evidence="1" type="ORF">DSM106972_006000</name>
</gene>
<protein>
    <submittedName>
        <fullName evidence="1">Uncharacterized protein</fullName>
    </submittedName>
</protein>